<dbReference type="InterPro" id="IPR036259">
    <property type="entry name" value="MFS_trans_sf"/>
</dbReference>
<feature type="transmembrane region" description="Helical" evidence="6">
    <location>
        <begin position="299"/>
        <end position="332"/>
    </location>
</feature>
<comment type="caution">
    <text evidence="8">The sequence shown here is derived from an EMBL/GenBank/DDBJ whole genome shotgun (WGS) entry which is preliminary data.</text>
</comment>
<dbReference type="PANTHER" id="PTHR23530">
    <property type="entry name" value="TRANSPORT PROTEIN-RELATED"/>
    <property type="match status" value="1"/>
</dbReference>
<feature type="transmembrane region" description="Helical" evidence="6">
    <location>
        <begin position="20"/>
        <end position="40"/>
    </location>
</feature>
<evidence type="ECO:0000313" key="9">
    <source>
        <dbReference type="Proteomes" id="UP000659496"/>
    </source>
</evidence>
<gene>
    <name evidence="8" type="ORF">H9659_09170</name>
</gene>
<keyword evidence="3 6" id="KW-0812">Transmembrane</keyword>
<accession>A0ABR8PK31</accession>
<dbReference type="Gene3D" id="1.20.1250.20">
    <property type="entry name" value="MFS general substrate transporter like domains"/>
    <property type="match status" value="1"/>
</dbReference>
<name>A0ABR8PK31_9BACL</name>
<reference evidence="8 9" key="1">
    <citation type="submission" date="2020-08" db="EMBL/GenBank/DDBJ databases">
        <title>A Genomic Blueprint of the Chicken Gut Microbiome.</title>
        <authorList>
            <person name="Gilroy R."/>
            <person name="Ravi A."/>
            <person name="Getino M."/>
            <person name="Pursley I."/>
            <person name="Horton D.L."/>
            <person name="Alikhan N.-F."/>
            <person name="Baker D."/>
            <person name="Gharbi K."/>
            <person name="Hall N."/>
            <person name="Watson M."/>
            <person name="Adriaenssens E.M."/>
            <person name="Foster-Nyarko E."/>
            <person name="Jarju S."/>
            <person name="Secka A."/>
            <person name="Antonio M."/>
            <person name="Oren A."/>
            <person name="Chaudhuri R."/>
            <person name="La Ragione R.M."/>
            <person name="Hildebrand F."/>
            <person name="Pallen M.J."/>
        </authorList>
    </citation>
    <scope>NUCLEOTIDE SEQUENCE [LARGE SCALE GENOMIC DNA]</scope>
    <source>
        <strain evidence="8 9">Sa3CUA8</strain>
    </source>
</reference>
<protein>
    <submittedName>
        <fullName evidence="8">MFS transporter</fullName>
    </submittedName>
</protein>
<keyword evidence="5 6" id="KW-0472">Membrane</keyword>
<evidence type="ECO:0000256" key="3">
    <source>
        <dbReference type="ARBA" id="ARBA00022692"/>
    </source>
</evidence>
<dbReference type="PANTHER" id="PTHR23530:SF1">
    <property type="entry name" value="PERMEASE, MAJOR FACILITATOR SUPERFAMILY-RELATED"/>
    <property type="match status" value="1"/>
</dbReference>
<sequence length="416" mass="46467">MRREEIIIKQLSKDPYTVYLNMAFLSQLFFTLIVTVNLLYQVYTVKLDPLQLVLVGTVLELTVFLFEIPTGVVSDLKSRKLSIVIGYILIGVGFLIEGLFPYFSAVIVAQVVWGIGYTFTSGARQAWIADEIGEERASEAFVRGAKMENLSQVIAIPLSIAIGYMMIRLPIIIGGLCTVGLAVYLMVAMREENFKPLKRETQLTGWGSMKDNLQQLIVQFKVSVVMRTLILIALFVGFYSEGFDRLWVSHLLEVVNLSSLTQEKLVILTGGIQFVVVLVSFTALHVVNRSTIHQNLNQIYLVLFMASLVIILSLIGFATSTSVLVLLGFFIMIQVTRTIMYPLEDIWLNKIIPDSSTRATFFSVKGQADAIGQIGGAPLIGLVATRYTIKTALIVSAILLTPVLYFYRILLKRKQE</sequence>
<feature type="transmembrane region" description="Helical" evidence="6">
    <location>
        <begin position="52"/>
        <end position="72"/>
    </location>
</feature>
<keyword evidence="9" id="KW-1185">Reference proteome</keyword>
<feature type="transmembrane region" description="Helical" evidence="6">
    <location>
        <begin position="218"/>
        <end position="239"/>
    </location>
</feature>
<dbReference type="InterPro" id="IPR020846">
    <property type="entry name" value="MFS_dom"/>
</dbReference>
<dbReference type="PROSITE" id="PS50850">
    <property type="entry name" value="MFS"/>
    <property type="match status" value="1"/>
</dbReference>
<evidence type="ECO:0000256" key="1">
    <source>
        <dbReference type="ARBA" id="ARBA00004651"/>
    </source>
</evidence>
<dbReference type="EMBL" id="JACSQY010000006">
    <property type="protein sequence ID" value="MBD7908500.1"/>
    <property type="molecule type" value="Genomic_DNA"/>
</dbReference>
<feature type="transmembrane region" description="Helical" evidence="6">
    <location>
        <begin position="167"/>
        <end position="189"/>
    </location>
</feature>
<keyword evidence="4 6" id="KW-1133">Transmembrane helix</keyword>
<dbReference type="InterPro" id="IPR011701">
    <property type="entry name" value="MFS"/>
</dbReference>
<evidence type="ECO:0000256" key="4">
    <source>
        <dbReference type="ARBA" id="ARBA00022989"/>
    </source>
</evidence>
<dbReference type="Pfam" id="PF07690">
    <property type="entry name" value="MFS_1"/>
    <property type="match status" value="1"/>
</dbReference>
<feature type="transmembrane region" description="Helical" evidence="6">
    <location>
        <begin position="84"/>
        <end position="113"/>
    </location>
</feature>
<evidence type="ECO:0000313" key="8">
    <source>
        <dbReference type="EMBL" id="MBD7908500.1"/>
    </source>
</evidence>
<proteinExistence type="predicted"/>
<organism evidence="8 9">
    <name type="scientific">Sporosarcina gallistercoris</name>
    <dbReference type="NCBI Taxonomy" id="2762245"/>
    <lineage>
        <taxon>Bacteria</taxon>
        <taxon>Bacillati</taxon>
        <taxon>Bacillota</taxon>
        <taxon>Bacilli</taxon>
        <taxon>Bacillales</taxon>
        <taxon>Caryophanaceae</taxon>
        <taxon>Sporosarcina</taxon>
    </lineage>
</organism>
<dbReference type="Proteomes" id="UP000659496">
    <property type="component" value="Unassembled WGS sequence"/>
</dbReference>
<comment type="subcellular location">
    <subcellularLocation>
        <location evidence="1">Cell membrane</location>
        <topology evidence="1">Multi-pass membrane protein</topology>
    </subcellularLocation>
</comment>
<feature type="transmembrane region" description="Helical" evidence="6">
    <location>
        <begin position="387"/>
        <end position="407"/>
    </location>
</feature>
<dbReference type="SUPFAM" id="SSF103473">
    <property type="entry name" value="MFS general substrate transporter"/>
    <property type="match status" value="1"/>
</dbReference>
<keyword evidence="2" id="KW-0813">Transport</keyword>
<evidence type="ECO:0000259" key="7">
    <source>
        <dbReference type="PROSITE" id="PS50850"/>
    </source>
</evidence>
<evidence type="ECO:0000256" key="2">
    <source>
        <dbReference type="ARBA" id="ARBA00022448"/>
    </source>
</evidence>
<feature type="transmembrane region" description="Helical" evidence="6">
    <location>
        <begin position="265"/>
        <end position="287"/>
    </location>
</feature>
<dbReference type="InterPro" id="IPR053160">
    <property type="entry name" value="MFS_DHA3_Transporter"/>
</dbReference>
<evidence type="ECO:0000256" key="5">
    <source>
        <dbReference type="ARBA" id="ARBA00023136"/>
    </source>
</evidence>
<evidence type="ECO:0000256" key="6">
    <source>
        <dbReference type="SAM" id="Phobius"/>
    </source>
</evidence>
<feature type="domain" description="Major facilitator superfamily (MFS) profile" evidence="7">
    <location>
        <begin position="16"/>
        <end position="414"/>
    </location>
</feature>